<dbReference type="Gene3D" id="1.10.3210.10">
    <property type="entry name" value="Hypothetical protein af1432"/>
    <property type="match status" value="1"/>
</dbReference>
<evidence type="ECO:0000313" key="5">
    <source>
        <dbReference type="Proteomes" id="UP000222106"/>
    </source>
</evidence>
<dbReference type="InterPro" id="IPR006674">
    <property type="entry name" value="HD_domain"/>
</dbReference>
<keyword evidence="5" id="KW-1185">Reference proteome</keyword>
<evidence type="ECO:0000259" key="3">
    <source>
        <dbReference type="PROSITE" id="PS51831"/>
    </source>
</evidence>
<comment type="caution">
    <text evidence="4">The sequence shown here is derived from an EMBL/GenBank/DDBJ whole genome shotgun (WGS) entry which is preliminary data.</text>
</comment>
<evidence type="ECO:0000256" key="2">
    <source>
        <dbReference type="SAM" id="MobiDB-lite"/>
    </source>
</evidence>
<dbReference type="GO" id="GO:0006203">
    <property type="term" value="P:dGTP catabolic process"/>
    <property type="evidence" value="ECO:0007669"/>
    <property type="project" value="TreeGrafter"/>
</dbReference>
<dbReference type="PANTHER" id="PTHR11373">
    <property type="entry name" value="DEOXYNUCLEOSIDE TRIPHOSPHATE TRIPHOSPHOHYDROLASE"/>
    <property type="match status" value="1"/>
</dbReference>
<protein>
    <submittedName>
        <fullName evidence="4">dGTPase</fullName>
    </submittedName>
</protein>
<sequence>MPTDPFVPDRAWGSGAPDAGVRQADVYTDRDRERWWSEAPKNPRRTAFERDRARVLHSSALRRLGAKTQVLGPSSDDFVRTRLTHSLEVAQVGRELGKVLGCDPDVVDTACLSHDLGHPPFGHNGERALHEVALGIGGFEGNAQTLRLLSRLEPKVFADDGTCVGLNLTRASLDAATKYPWQAGDGPRRADGTSTRKFGVYPDDEPVFAWLRQGAPERRKCLEAQVMDLADDISYSVHDVEDAIVGGRVDLERLRVTAEQERVVAQVRDWYDPAVDDDTLGAALDRLVSHPIWVSSYDGSRRDLARLKDLTSQLIGRFCAAAEDATRAAYGTGPLTRYEADLIVPDETLAEIFVLKGVAALYVMAPREHEPLYLAQRTILFDLVDALAESGARHLEEPFAADWREAGDDGARLRVVIDQVASLTDTSAQQWHARLCGMLSEVY</sequence>
<organism evidence="4 5">
    <name type="scientific">Georgenia soli</name>
    <dbReference type="NCBI Taxonomy" id="638953"/>
    <lineage>
        <taxon>Bacteria</taxon>
        <taxon>Bacillati</taxon>
        <taxon>Actinomycetota</taxon>
        <taxon>Actinomycetes</taxon>
        <taxon>Micrococcales</taxon>
        <taxon>Bogoriellaceae</taxon>
        <taxon>Georgenia</taxon>
    </lineage>
</organism>
<feature type="region of interest" description="Disordered" evidence="2">
    <location>
        <begin position="1"/>
        <end position="22"/>
    </location>
</feature>
<dbReference type="PANTHER" id="PTHR11373:SF32">
    <property type="entry name" value="DEOXYGUANOSINETRIPHOSPHATE TRIPHOSPHOHYDROLASE"/>
    <property type="match status" value="1"/>
</dbReference>
<dbReference type="CDD" id="cd00077">
    <property type="entry name" value="HDc"/>
    <property type="match status" value="1"/>
</dbReference>
<reference evidence="4 5" key="1">
    <citation type="submission" date="2017-10" db="EMBL/GenBank/DDBJ databases">
        <title>Sequencing the genomes of 1000 actinobacteria strains.</title>
        <authorList>
            <person name="Klenk H.-P."/>
        </authorList>
    </citation>
    <scope>NUCLEOTIDE SEQUENCE [LARGE SCALE GENOMIC DNA]</scope>
    <source>
        <strain evidence="4 5">DSM 21838</strain>
    </source>
</reference>
<keyword evidence="1" id="KW-0378">Hydrolase</keyword>
<name>A0A2A9ER02_9MICO</name>
<dbReference type="InterPro" id="IPR050135">
    <property type="entry name" value="dGTPase-like"/>
</dbReference>
<dbReference type="NCBIfam" id="TIGR01353">
    <property type="entry name" value="dGTP_triPase"/>
    <property type="match status" value="1"/>
</dbReference>
<evidence type="ECO:0000256" key="1">
    <source>
        <dbReference type="ARBA" id="ARBA00022801"/>
    </source>
</evidence>
<dbReference type="AlphaFoldDB" id="A0A2A9ER02"/>
<proteinExistence type="predicted"/>
<dbReference type="Pfam" id="PF13286">
    <property type="entry name" value="HD_assoc"/>
    <property type="match status" value="1"/>
</dbReference>
<gene>
    <name evidence="4" type="ORF">ATJ97_3856</name>
</gene>
<dbReference type="InterPro" id="IPR006261">
    <property type="entry name" value="dGTPase"/>
</dbReference>
<dbReference type="NCBIfam" id="NF002829">
    <property type="entry name" value="PRK03007.1"/>
    <property type="match status" value="1"/>
</dbReference>
<feature type="domain" description="HD" evidence="3">
    <location>
        <begin position="82"/>
        <end position="236"/>
    </location>
</feature>
<dbReference type="SMART" id="SM00471">
    <property type="entry name" value="HDc"/>
    <property type="match status" value="1"/>
</dbReference>
<dbReference type="InterPro" id="IPR003607">
    <property type="entry name" value="HD/PDEase_dom"/>
</dbReference>
<dbReference type="Proteomes" id="UP000222106">
    <property type="component" value="Unassembled WGS sequence"/>
</dbReference>
<dbReference type="InterPro" id="IPR026875">
    <property type="entry name" value="PHydrolase_assoc_dom"/>
</dbReference>
<accession>A0A2A9ER02</accession>
<evidence type="ECO:0000313" key="4">
    <source>
        <dbReference type="EMBL" id="PFG41308.1"/>
    </source>
</evidence>
<dbReference type="SUPFAM" id="SSF109604">
    <property type="entry name" value="HD-domain/PDEase-like"/>
    <property type="match status" value="1"/>
</dbReference>
<dbReference type="Pfam" id="PF01966">
    <property type="entry name" value="HD"/>
    <property type="match status" value="1"/>
</dbReference>
<dbReference type="EMBL" id="PDJI01000004">
    <property type="protein sequence ID" value="PFG41308.1"/>
    <property type="molecule type" value="Genomic_DNA"/>
</dbReference>
<dbReference type="PROSITE" id="PS51831">
    <property type="entry name" value="HD"/>
    <property type="match status" value="1"/>
</dbReference>
<dbReference type="GO" id="GO:0008832">
    <property type="term" value="F:dGTPase activity"/>
    <property type="evidence" value="ECO:0007669"/>
    <property type="project" value="TreeGrafter"/>
</dbReference>